<gene>
    <name evidence="1" type="ORF">C3K47_19155</name>
</gene>
<proteinExistence type="predicted"/>
<dbReference type="Proteomes" id="UP000236893">
    <property type="component" value="Unassembled WGS sequence"/>
</dbReference>
<keyword evidence="2" id="KW-1185">Reference proteome</keyword>
<name>A0A2S4ZWC5_9SPHI</name>
<accession>A0A2S4ZWC5</accession>
<evidence type="ECO:0008006" key="3">
    <source>
        <dbReference type="Google" id="ProtNLM"/>
    </source>
</evidence>
<evidence type="ECO:0000313" key="1">
    <source>
        <dbReference type="EMBL" id="POY34668.1"/>
    </source>
</evidence>
<evidence type="ECO:0000313" key="2">
    <source>
        <dbReference type="Proteomes" id="UP000236893"/>
    </source>
</evidence>
<protein>
    <recommendedName>
        <fullName evidence="3">Nucleoid-associated protein</fullName>
    </recommendedName>
</protein>
<dbReference type="EMBL" id="PQVF01000022">
    <property type="protein sequence ID" value="POY34668.1"/>
    <property type="molecule type" value="Genomic_DNA"/>
</dbReference>
<dbReference type="AlphaFoldDB" id="A0A2S4ZWC5"/>
<comment type="caution">
    <text evidence="1">The sequence shown here is derived from an EMBL/GenBank/DDBJ whole genome shotgun (WGS) entry which is preliminary data.</text>
</comment>
<reference evidence="1 2" key="1">
    <citation type="submission" date="2018-01" db="EMBL/GenBank/DDBJ databases">
        <authorList>
            <person name="Gaut B.S."/>
            <person name="Morton B.R."/>
            <person name="Clegg M.T."/>
            <person name="Duvall M.R."/>
        </authorList>
    </citation>
    <scope>NUCLEOTIDE SEQUENCE [LARGE SCALE GENOMIC DNA]</scope>
    <source>
        <strain evidence="1 2">HR-AV</strain>
    </source>
</reference>
<dbReference type="OrthoDB" id="9153118at2"/>
<sequence>MIQVSDPSHLYSLAIHQVGNMSQDEALIYSYGPVDLNDQEKTTLLLNYLMKPFQKNEEYYNLQHSSGELNQNYVYKLATTIFESNDNLYNASKLIAKYLFETVQDPKVKGGKLFIAYFTYILVDGEEVNAVGIFKSESIETYMKVSPNQKEIYDFESDQGINLSKLDKGCIIFNLEKDKGYKVAIVDSKSKEGAYWKDEFLNVIKRDDSHAKTDLVIELCSNFLQDKITDHFEMNRAEQVDLLNRASDYFKDKDQFDIQEFSNEVLMQEEVIESFKSHKKSYEDYMEIEIPESFDISTQVVKKKAKEFKRKIKLDSNFLLEITSETNRIEKGLDEETGLSYYKLYFKEEQ</sequence>
<organism evidence="1 2">
    <name type="scientific">Solitalea longa</name>
    <dbReference type="NCBI Taxonomy" id="2079460"/>
    <lineage>
        <taxon>Bacteria</taxon>
        <taxon>Pseudomonadati</taxon>
        <taxon>Bacteroidota</taxon>
        <taxon>Sphingobacteriia</taxon>
        <taxon>Sphingobacteriales</taxon>
        <taxon>Sphingobacteriaceae</taxon>
        <taxon>Solitalea</taxon>
    </lineage>
</organism>